<feature type="domain" description="Response regulatory" evidence="5">
    <location>
        <begin position="135"/>
        <end position="250"/>
    </location>
</feature>
<dbReference type="InterPro" id="IPR001789">
    <property type="entry name" value="Sig_transdc_resp-reg_receiver"/>
</dbReference>
<dbReference type="InterPro" id="IPR011006">
    <property type="entry name" value="CheY-like_superfamily"/>
</dbReference>
<dbReference type="Gene3D" id="3.40.50.2300">
    <property type="match status" value="1"/>
</dbReference>
<evidence type="ECO:0000256" key="3">
    <source>
        <dbReference type="PROSITE-ProRule" id="PRU00169"/>
    </source>
</evidence>
<evidence type="ECO:0000313" key="6">
    <source>
        <dbReference type="EMBL" id="MET3588158.1"/>
    </source>
</evidence>
<feature type="modified residue" description="4-aspartylphosphate" evidence="3">
    <location>
        <position position="185"/>
    </location>
</feature>
<feature type="domain" description="Histidine kinase" evidence="4">
    <location>
        <begin position="1"/>
        <end position="110"/>
    </location>
</feature>
<dbReference type="InterPro" id="IPR004358">
    <property type="entry name" value="Sig_transdc_His_kin-like_C"/>
</dbReference>
<dbReference type="CDD" id="cd18161">
    <property type="entry name" value="REC_hyHK_blue-like"/>
    <property type="match status" value="1"/>
</dbReference>
<protein>
    <recommendedName>
        <fullName evidence="2">histidine kinase</fullName>
        <ecNumber evidence="2">2.7.13.3</ecNumber>
    </recommendedName>
</protein>
<keyword evidence="3" id="KW-0597">Phosphoprotein</keyword>
<dbReference type="SUPFAM" id="SSF52172">
    <property type="entry name" value="CheY-like"/>
    <property type="match status" value="1"/>
</dbReference>
<dbReference type="Proteomes" id="UP001549031">
    <property type="component" value="Unassembled WGS sequence"/>
</dbReference>
<evidence type="ECO:0000256" key="1">
    <source>
        <dbReference type="ARBA" id="ARBA00000085"/>
    </source>
</evidence>
<dbReference type="SUPFAM" id="SSF55874">
    <property type="entry name" value="ATPase domain of HSP90 chaperone/DNA topoisomerase II/histidine kinase"/>
    <property type="match status" value="1"/>
</dbReference>
<comment type="catalytic activity">
    <reaction evidence="1">
        <text>ATP + protein L-histidine = ADP + protein N-phospho-L-histidine.</text>
        <dbReference type="EC" id="2.7.13.3"/>
    </reaction>
</comment>
<dbReference type="InterPro" id="IPR036890">
    <property type="entry name" value="HATPase_C_sf"/>
</dbReference>
<reference evidence="6 7" key="1">
    <citation type="submission" date="2024-06" db="EMBL/GenBank/DDBJ databases">
        <title>Genomic Encyclopedia of Type Strains, Phase IV (KMG-IV): sequencing the most valuable type-strain genomes for metagenomic binning, comparative biology and taxonomic classification.</title>
        <authorList>
            <person name="Goeker M."/>
        </authorList>
    </citation>
    <scope>NUCLEOTIDE SEQUENCE [LARGE SCALE GENOMIC DNA]</scope>
    <source>
        <strain evidence="6 7">DSM 105042</strain>
    </source>
</reference>
<dbReference type="PROSITE" id="PS50109">
    <property type="entry name" value="HIS_KIN"/>
    <property type="match status" value="1"/>
</dbReference>
<dbReference type="EC" id="2.7.13.3" evidence="2"/>
<evidence type="ECO:0000259" key="5">
    <source>
        <dbReference type="PROSITE" id="PS50110"/>
    </source>
</evidence>
<sequence>MNARDAMPRGGRLSIEISRIKLDVDYAQMYPHVRTGDYVLVSVTDNGGGMSIEVKQRAFEPFYTTKGVGSGTGLGLSMVYGFAKQSGGHIQLYSEEGQGTSVRIFLPAIQYTSDTGTVTETPTVASRALLGGSETILAVEDDARVRRVAVSRLTDLGYTVIEAENGAQALEKLRQNSDIALLFTDVVMPGGMTGDELAEIVRAERPEIKVLFTSGCAEPEIARRELSASGSWLKKPYTAKELAGGLRELLD</sequence>
<proteinExistence type="predicted"/>
<name>A0ABV2HC95_9HYPH</name>
<dbReference type="PANTHER" id="PTHR43065:SF49">
    <property type="entry name" value="HISTIDINE KINASE"/>
    <property type="match status" value="1"/>
</dbReference>
<keyword evidence="7" id="KW-1185">Reference proteome</keyword>
<evidence type="ECO:0000256" key="2">
    <source>
        <dbReference type="ARBA" id="ARBA00012438"/>
    </source>
</evidence>
<dbReference type="PRINTS" id="PR00344">
    <property type="entry name" value="BCTRLSENSOR"/>
</dbReference>
<comment type="caution">
    <text evidence="6">The sequence shown here is derived from an EMBL/GenBank/DDBJ whole genome shotgun (WGS) entry which is preliminary data.</text>
</comment>
<dbReference type="EMBL" id="JBEPLJ010000020">
    <property type="protein sequence ID" value="MET3588158.1"/>
    <property type="molecule type" value="Genomic_DNA"/>
</dbReference>
<dbReference type="InterPro" id="IPR005467">
    <property type="entry name" value="His_kinase_dom"/>
</dbReference>
<dbReference type="Gene3D" id="3.30.565.10">
    <property type="entry name" value="Histidine kinase-like ATPase, C-terminal domain"/>
    <property type="match status" value="1"/>
</dbReference>
<evidence type="ECO:0000313" key="7">
    <source>
        <dbReference type="Proteomes" id="UP001549031"/>
    </source>
</evidence>
<dbReference type="InterPro" id="IPR003594">
    <property type="entry name" value="HATPase_dom"/>
</dbReference>
<dbReference type="Pfam" id="PF00072">
    <property type="entry name" value="Response_reg"/>
    <property type="match status" value="1"/>
</dbReference>
<dbReference type="SMART" id="SM00387">
    <property type="entry name" value="HATPase_c"/>
    <property type="match status" value="1"/>
</dbReference>
<dbReference type="SMART" id="SM00448">
    <property type="entry name" value="REC"/>
    <property type="match status" value="1"/>
</dbReference>
<accession>A0ABV2HC95</accession>
<dbReference type="RefSeq" id="WP_376742226.1">
    <property type="nucleotide sequence ID" value="NZ_JALJRA010000021.1"/>
</dbReference>
<evidence type="ECO:0000259" key="4">
    <source>
        <dbReference type="PROSITE" id="PS50109"/>
    </source>
</evidence>
<organism evidence="6 7">
    <name type="scientific">Pseudorhizobium tarimense</name>
    <dbReference type="NCBI Taxonomy" id="1079109"/>
    <lineage>
        <taxon>Bacteria</taxon>
        <taxon>Pseudomonadati</taxon>
        <taxon>Pseudomonadota</taxon>
        <taxon>Alphaproteobacteria</taxon>
        <taxon>Hyphomicrobiales</taxon>
        <taxon>Rhizobiaceae</taxon>
        <taxon>Rhizobium/Agrobacterium group</taxon>
        <taxon>Pseudorhizobium</taxon>
    </lineage>
</organism>
<dbReference type="Pfam" id="PF02518">
    <property type="entry name" value="HATPase_c"/>
    <property type="match status" value="1"/>
</dbReference>
<dbReference type="PROSITE" id="PS50110">
    <property type="entry name" value="RESPONSE_REGULATORY"/>
    <property type="match status" value="1"/>
</dbReference>
<dbReference type="PANTHER" id="PTHR43065">
    <property type="entry name" value="SENSOR HISTIDINE KINASE"/>
    <property type="match status" value="1"/>
</dbReference>
<gene>
    <name evidence="6" type="ORF">ABID21_004291</name>
</gene>